<feature type="transmembrane region" description="Helical" evidence="1">
    <location>
        <begin position="311"/>
        <end position="332"/>
    </location>
</feature>
<organism evidence="2 3">
    <name type="scientific">Saccharothrix hoggarensis</name>
    <dbReference type="NCBI Taxonomy" id="913853"/>
    <lineage>
        <taxon>Bacteria</taxon>
        <taxon>Bacillati</taxon>
        <taxon>Actinomycetota</taxon>
        <taxon>Actinomycetes</taxon>
        <taxon>Pseudonocardiales</taxon>
        <taxon>Pseudonocardiaceae</taxon>
        <taxon>Saccharothrix</taxon>
    </lineage>
</organism>
<gene>
    <name evidence="2" type="ORF">ACFQ3T_17935</name>
</gene>
<sequence>MARSGTLLHQDWVRLLTFGGLVLVVVLVELASGTVREFYVEHPLQAGIATGAMLTIAVYFGLDAVRAELAQRRWNDLSLVAFKALASETTLVIDKFLWVASGAMPTNESRPSDADARKLRNTLRRHSLPGRPAVDIGGLKHKDYKKDLNTLFHDAGWRAFAEHQLDRSKWRNRQGIAVWAASMLATNESADVLNRMASLNEWISGVQAILKTPDPTRPQQLEQEWMDWLAEALSLREDLMRAAQHRIPEVYKDFREVLDKPQVTALAKHDGDTDKHEILRNLVTPLKHRDPSAIPGAAMSTAGSTTSSSPLVTILAVSSLALVTSLVTATLRGASPEQVVRDELTWTCVAGVTTLWIFTWHWVKMWWKPGPRSHRRGAVLLAVAGAALLLLTLAIPTWLGSFSGQQPQLTSTSGQRTPELFTMTFTAKSDDLNRREEILIQVIGLHTGVADQAVDRCERARITEPPAPAEGELIGWQRSGPAEDGRVLVDVEVAVPANRFATVCAWAAVEGRDDRDRSDANARTAAIYLTPAVAQSP</sequence>
<feature type="transmembrane region" description="Helical" evidence="1">
    <location>
        <begin position="12"/>
        <end position="32"/>
    </location>
</feature>
<evidence type="ECO:0000256" key="1">
    <source>
        <dbReference type="SAM" id="Phobius"/>
    </source>
</evidence>
<evidence type="ECO:0000313" key="3">
    <source>
        <dbReference type="Proteomes" id="UP001597168"/>
    </source>
</evidence>
<dbReference type="Proteomes" id="UP001597168">
    <property type="component" value="Unassembled WGS sequence"/>
</dbReference>
<keyword evidence="3" id="KW-1185">Reference proteome</keyword>
<evidence type="ECO:0000313" key="2">
    <source>
        <dbReference type="EMBL" id="MFD1149014.1"/>
    </source>
</evidence>
<reference evidence="3" key="1">
    <citation type="journal article" date="2019" name="Int. J. Syst. Evol. Microbiol.">
        <title>The Global Catalogue of Microorganisms (GCM) 10K type strain sequencing project: providing services to taxonomists for standard genome sequencing and annotation.</title>
        <authorList>
            <consortium name="The Broad Institute Genomics Platform"/>
            <consortium name="The Broad Institute Genome Sequencing Center for Infectious Disease"/>
            <person name="Wu L."/>
            <person name="Ma J."/>
        </authorList>
    </citation>
    <scope>NUCLEOTIDE SEQUENCE [LARGE SCALE GENOMIC DNA]</scope>
    <source>
        <strain evidence="3">CCUG 60214</strain>
    </source>
</reference>
<dbReference type="RefSeq" id="WP_380724430.1">
    <property type="nucleotide sequence ID" value="NZ_JBHTLK010000087.1"/>
</dbReference>
<feature type="transmembrane region" description="Helical" evidence="1">
    <location>
        <begin position="379"/>
        <end position="399"/>
    </location>
</feature>
<feature type="transmembrane region" description="Helical" evidence="1">
    <location>
        <begin position="344"/>
        <end position="367"/>
    </location>
</feature>
<name>A0ABW3QWC3_9PSEU</name>
<feature type="transmembrane region" description="Helical" evidence="1">
    <location>
        <begin position="44"/>
        <end position="62"/>
    </location>
</feature>
<comment type="caution">
    <text evidence="2">The sequence shown here is derived from an EMBL/GenBank/DDBJ whole genome shotgun (WGS) entry which is preliminary data.</text>
</comment>
<protein>
    <submittedName>
        <fullName evidence="2">Uncharacterized protein</fullName>
    </submittedName>
</protein>
<dbReference type="EMBL" id="JBHTLK010000087">
    <property type="protein sequence ID" value="MFD1149014.1"/>
    <property type="molecule type" value="Genomic_DNA"/>
</dbReference>
<keyword evidence="1" id="KW-0472">Membrane</keyword>
<keyword evidence="1" id="KW-1133">Transmembrane helix</keyword>
<accession>A0ABW3QWC3</accession>
<proteinExistence type="predicted"/>
<keyword evidence="1" id="KW-0812">Transmembrane</keyword>